<protein>
    <recommendedName>
        <fullName evidence="6">Lipoprotein</fullName>
    </recommendedName>
</protein>
<dbReference type="AlphaFoldDB" id="A0A7W4NSI6"/>
<evidence type="ECO:0000313" key="4">
    <source>
        <dbReference type="Proteomes" id="UP000540490"/>
    </source>
</evidence>
<accession>A0A7W4NSI6</accession>
<dbReference type="Proteomes" id="UP000561077">
    <property type="component" value="Unassembled WGS sequence"/>
</dbReference>
<evidence type="ECO:0008006" key="6">
    <source>
        <dbReference type="Google" id="ProtNLM"/>
    </source>
</evidence>
<keyword evidence="1" id="KW-0732">Signal</keyword>
<evidence type="ECO:0000313" key="5">
    <source>
        <dbReference type="Proteomes" id="UP000561077"/>
    </source>
</evidence>
<keyword evidence="4" id="KW-1185">Reference proteome</keyword>
<dbReference type="EMBL" id="JABEQO010000009">
    <property type="protein sequence ID" value="MBB2164654.1"/>
    <property type="molecule type" value="Genomic_DNA"/>
</dbReference>
<dbReference type="EMBL" id="JABEQN010000009">
    <property type="protein sequence ID" value="MBB2193790.1"/>
    <property type="molecule type" value="Genomic_DNA"/>
</dbReference>
<organism evidence="2 5">
    <name type="scientific">Gluconacetobacter dulcium</name>
    <dbReference type="NCBI Taxonomy" id="2729096"/>
    <lineage>
        <taxon>Bacteria</taxon>
        <taxon>Pseudomonadati</taxon>
        <taxon>Pseudomonadota</taxon>
        <taxon>Alphaproteobacteria</taxon>
        <taxon>Acetobacterales</taxon>
        <taxon>Acetobacteraceae</taxon>
        <taxon>Gluconacetobacter</taxon>
    </lineage>
</organism>
<feature type="signal peptide" evidence="1">
    <location>
        <begin position="1"/>
        <end position="26"/>
    </location>
</feature>
<evidence type="ECO:0000313" key="2">
    <source>
        <dbReference type="EMBL" id="MBB2164654.1"/>
    </source>
</evidence>
<reference evidence="4 5" key="1">
    <citation type="submission" date="2020-04" db="EMBL/GenBank/DDBJ databases">
        <title>Description of novel Gluconacetobacter.</title>
        <authorList>
            <person name="Sombolestani A."/>
        </authorList>
    </citation>
    <scope>NUCLEOTIDE SEQUENCE [LARGE SCALE GENOMIC DNA]</scope>
    <source>
        <strain evidence="3 4">LMG 1728</strain>
        <strain evidence="2 5">LMG 1731</strain>
    </source>
</reference>
<evidence type="ECO:0000256" key="1">
    <source>
        <dbReference type="SAM" id="SignalP"/>
    </source>
</evidence>
<comment type="caution">
    <text evidence="2">The sequence shown here is derived from an EMBL/GenBank/DDBJ whole genome shotgun (WGS) entry which is preliminary data.</text>
</comment>
<feature type="chain" id="PRO_5030684958" description="Lipoprotein" evidence="1">
    <location>
        <begin position="27"/>
        <end position="146"/>
    </location>
</feature>
<proteinExistence type="predicted"/>
<name>A0A7W4NSI6_9PROT</name>
<evidence type="ECO:0000313" key="3">
    <source>
        <dbReference type="EMBL" id="MBB2193790.1"/>
    </source>
</evidence>
<sequence>MFSSHYRSTRSLIVAVCGMGTLLALSACGPLHVDGLPHVSLNDDVSATAQPHLLNQFINDRIMSVPDTASNYVGARQNADAVDAALLELAEMQPSDASAIRAGLNVCISREEAALHASAHPDRRLAALRHEACAKGLANGLRPKRT</sequence>
<dbReference type="PROSITE" id="PS51257">
    <property type="entry name" value="PROKAR_LIPOPROTEIN"/>
    <property type="match status" value="1"/>
</dbReference>
<gene>
    <name evidence="3" type="ORF">HLH25_09060</name>
    <name evidence="2" type="ORF">HLH26_08880</name>
</gene>
<dbReference type="Proteomes" id="UP000540490">
    <property type="component" value="Unassembled WGS sequence"/>
</dbReference>
<dbReference type="RefSeq" id="WP_182973757.1">
    <property type="nucleotide sequence ID" value="NZ_JABEQN010000009.1"/>
</dbReference>